<dbReference type="EMBL" id="GL945491">
    <property type="protein sequence ID" value="EGN93714.1"/>
    <property type="molecule type" value="Genomic_DNA"/>
</dbReference>
<dbReference type="InParanoid" id="F8QDP3"/>
<reference evidence="2" key="1">
    <citation type="journal article" date="2011" name="Science">
        <title>The plant cell wall-decomposing machinery underlies the functional diversity of forest fungi.</title>
        <authorList>
            <person name="Eastwood D.C."/>
            <person name="Floudas D."/>
            <person name="Binder M."/>
            <person name="Majcherczyk A."/>
            <person name="Schneider P."/>
            <person name="Aerts A."/>
            <person name="Asiegbu F.O."/>
            <person name="Baker S.E."/>
            <person name="Barry K."/>
            <person name="Bendiksby M."/>
            <person name="Blumentritt M."/>
            <person name="Coutinho P.M."/>
            <person name="Cullen D."/>
            <person name="de Vries R.P."/>
            <person name="Gathman A."/>
            <person name="Goodell B."/>
            <person name="Henrissat B."/>
            <person name="Ihrmark K."/>
            <person name="Kauserud H."/>
            <person name="Kohler A."/>
            <person name="LaButti K."/>
            <person name="Lapidus A."/>
            <person name="Lavin J.L."/>
            <person name="Lee Y.-H."/>
            <person name="Lindquist E."/>
            <person name="Lilly W."/>
            <person name="Lucas S."/>
            <person name="Morin E."/>
            <person name="Murat C."/>
            <person name="Oguiza J.A."/>
            <person name="Park J."/>
            <person name="Pisabarro A.G."/>
            <person name="Riley R."/>
            <person name="Rosling A."/>
            <person name="Salamov A."/>
            <person name="Schmidt O."/>
            <person name="Schmutz J."/>
            <person name="Skrede I."/>
            <person name="Stenlid J."/>
            <person name="Wiebenga A."/>
            <person name="Xie X."/>
            <person name="Kuees U."/>
            <person name="Hibbett D.S."/>
            <person name="Hoffmeister D."/>
            <person name="Hoegberg N."/>
            <person name="Martin F."/>
            <person name="Grigoriev I.V."/>
            <person name="Watkinson S.C."/>
        </authorList>
    </citation>
    <scope>NUCLEOTIDE SEQUENCE [LARGE SCALE GENOMIC DNA]</scope>
    <source>
        <strain evidence="2">strain S7.3</strain>
    </source>
</reference>
<accession>F8QDP3</accession>
<evidence type="ECO:0000313" key="1">
    <source>
        <dbReference type="EMBL" id="EGN93714.1"/>
    </source>
</evidence>
<protein>
    <submittedName>
        <fullName evidence="1">Uncharacterized protein</fullName>
    </submittedName>
</protein>
<organism evidence="2">
    <name type="scientific">Serpula lacrymans var. lacrymans (strain S7.3)</name>
    <name type="common">Dry rot fungus</name>
    <dbReference type="NCBI Taxonomy" id="936435"/>
    <lineage>
        <taxon>Eukaryota</taxon>
        <taxon>Fungi</taxon>
        <taxon>Dikarya</taxon>
        <taxon>Basidiomycota</taxon>
        <taxon>Agaricomycotina</taxon>
        <taxon>Agaricomycetes</taxon>
        <taxon>Agaricomycetidae</taxon>
        <taxon>Boletales</taxon>
        <taxon>Coniophorineae</taxon>
        <taxon>Serpulaceae</taxon>
        <taxon>Serpula</taxon>
    </lineage>
</organism>
<sequence length="92" mass="11123">MLHFNSTFLTLPDDQDGRPVDIPVFRLVRHDGQGDIRKVADEDDPKMTVQTRTVSMGQWMFDVRSFYVRLKVEFRKRFNEKRVERYRIVEME</sequence>
<dbReference type="Proteomes" id="UP000008063">
    <property type="component" value="Unassembled WGS sequence"/>
</dbReference>
<name>F8QDP3_SERL3</name>
<dbReference type="HOGENOM" id="CLU_2414656_0_0_1"/>
<proteinExistence type="predicted"/>
<gene>
    <name evidence="1" type="ORF">SERLA73DRAFT_145397</name>
</gene>
<keyword evidence="2" id="KW-1185">Reference proteome</keyword>
<evidence type="ECO:0000313" key="2">
    <source>
        <dbReference type="Proteomes" id="UP000008063"/>
    </source>
</evidence>
<dbReference type="AlphaFoldDB" id="F8QDP3"/>